<dbReference type="AlphaFoldDB" id="A0A2A2L6K8"/>
<accession>A0A2A2L6K8</accession>
<comment type="caution">
    <text evidence="2">The sequence shown here is derived from an EMBL/GenBank/DDBJ whole genome shotgun (WGS) entry which is preliminary data.</text>
</comment>
<evidence type="ECO:0000313" key="2">
    <source>
        <dbReference type="EMBL" id="PAV81725.1"/>
    </source>
</evidence>
<keyword evidence="1" id="KW-1133">Transmembrane helix</keyword>
<sequence>MTCYGPLAEAASTIPSMSLVPSSVNEMVHRVPRQQASTPRNSGIISFQTSGSTYPRGFGLYYDEADVLRWLDGSPDYFFPFNTVNWVLPPFSIVNSPGNENNGSNSFLDSPGTSVERHATLIVAIFSTMMSFVIFVLLFNYSNACLPMPDMDLPPVETTTEPGQLQMAFPNFLSTMNVEWAYNSTWSRFFGKYRYDGVHIDTYNHIHVHIYIDVHINTYNHVHVHIDVHINTYNHVHVHIDVHNNYIQYHNRNYYYN</sequence>
<keyword evidence="3" id="KW-1185">Reference proteome</keyword>
<reference evidence="2 3" key="1">
    <citation type="journal article" date="2017" name="Curr. Biol.">
        <title>Genome architecture and evolution of a unichromosomal asexual nematode.</title>
        <authorList>
            <person name="Fradin H."/>
            <person name="Zegar C."/>
            <person name="Gutwein M."/>
            <person name="Lucas J."/>
            <person name="Kovtun M."/>
            <person name="Corcoran D."/>
            <person name="Baugh L.R."/>
            <person name="Kiontke K."/>
            <person name="Gunsalus K."/>
            <person name="Fitch D.H."/>
            <person name="Piano F."/>
        </authorList>
    </citation>
    <scope>NUCLEOTIDE SEQUENCE [LARGE SCALE GENOMIC DNA]</scope>
    <source>
        <strain evidence="2">PF1309</strain>
    </source>
</reference>
<protein>
    <submittedName>
        <fullName evidence="2">Uncharacterized protein</fullName>
    </submittedName>
</protein>
<gene>
    <name evidence="2" type="ORF">WR25_11537</name>
</gene>
<organism evidence="2 3">
    <name type="scientific">Diploscapter pachys</name>
    <dbReference type="NCBI Taxonomy" id="2018661"/>
    <lineage>
        <taxon>Eukaryota</taxon>
        <taxon>Metazoa</taxon>
        <taxon>Ecdysozoa</taxon>
        <taxon>Nematoda</taxon>
        <taxon>Chromadorea</taxon>
        <taxon>Rhabditida</taxon>
        <taxon>Rhabditina</taxon>
        <taxon>Rhabditomorpha</taxon>
        <taxon>Rhabditoidea</taxon>
        <taxon>Rhabditidae</taxon>
        <taxon>Diploscapter</taxon>
    </lineage>
</organism>
<feature type="transmembrane region" description="Helical" evidence="1">
    <location>
        <begin position="119"/>
        <end position="141"/>
    </location>
</feature>
<keyword evidence="1" id="KW-0472">Membrane</keyword>
<evidence type="ECO:0000256" key="1">
    <source>
        <dbReference type="SAM" id="Phobius"/>
    </source>
</evidence>
<dbReference type="Proteomes" id="UP000218231">
    <property type="component" value="Unassembled WGS sequence"/>
</dbReference>
<keyword evidence="1" id="KW-0812">Transmembrane</keyword>
<proteinExistence type="predicted"/>
<name>A0A2A2L6K8_9BILA</name>
<evidence type="ECO:0000313" key="3">
    <source>
        <dbReference type="Proteomes" id="UP000218231"/>
    </source>
</evidence>
<dbReference type="EMBL" id="LIAE01007135">
    <property type="protein sequence ID" value="PAV81725.1"/>
    <property type="molecule type" value="Genomic_DNA"/>
</dbReference>